<keyword evidence="2" id="KW-1185">Reference proteome</keyword>
<dbReference type="Proteomes" id="UP000818603">
    <property type="component" value="Unassembled WGS sequence"/>
</dbReference>
<evidence type="ECO:0008006" key="3">
    <source>
        <dbReference type="Google" id="ProtNLM"/>
    </source>
</evidence>
<name>A0ABX0HI24_9PROT</name>
<dbReference type="Pfam" id="PF10722">
    <property type="entry name" value="YbjN"/>
    <property type="match status" value="1"/>
</dbReference>
<protein>
    <recommendedName>
        <fullName evidence="3">YbjN domain-containing protein</fullName>
    </recommendedName>
</protein>
<evidence type="ECO:0000313" key="1">
    <source>
        <dbReference type="EMBL" id="NHK27740.1"/>
    </source>
</evidence>
<evidence type="ECO:0000313" key="2">
    <source>
        <dbReference type="Proteomes" id="UP000818603"/>
    </source>
</evidence>
<proteinExistence type="predicted"/>
<organism evidence="1 2">
    <name type="scientific">Aquisalinus luteolus</name>
    <dbReference type="NCBI Taxonomy" id="1566827"/>
    <lineage>
        <taxon>Bacteria</taxon>
        <taxon>Pseudomonadati</taxon>
        <taxon>Pseudomonadota</taxon>
        <taxon>Alphaproteobacteria</taxon>
        <taxon>Parvularculales</taxon>
        <taxon>Parvularculaceae</taxon>
        <taxon>Aquisalinus</taxon>
    </lineage>
</organism>
<accession>A0ABX0HI24</accession>
<dbReference type="CDD" id="cd17033">
    <property type="entry name" value="DR1245-like"/>
    <property type="match status" value="1"/>
</dbReference>
<dbReference type="EMBL" id="VCJR02000001">
    <property type="protein sequence ID" value="NHK27740.1"/>
    <property type="molecule type" value="Genomic_DNA"/>
</dbReference>
<reference evidence="1 2" key="1">
    <citation type="submission" date="2020-02" db="EMBL/GenBank/DDBJ databases">
        <title>Genome sequence of Parvularcula flava strain NH6-79.</title>
        <authorList>
            <person name="Abdul Karim M.H."/>
            <person name="Lam M.Q."/>
            <person name="Chen S.J."/>
            <person name="Yahya A."/>
            <person name="Shahir S."/>
            <person name="Shamsir M.S."/>
            <person name="Chong C.S."/>
        </authorList>
    </citation>
    <scope>NUCLEOTIDE SEQUENCE [LARGE SCALE GENOMIC DNA]</scope>
    <source>
        <strain evidence="1 2">NH6-79</strain>
    </source>
</reference>
<gene>
    <name evidence="1" type="ORF">FF098_007490</name>
</gene>
<sequence>MAFDLHHDDPQLNDPLDIIEQVASQSEMNAERVDATELHINVGGMWRDIAVWFAWRENMRVLQLGAPLELKVPQEKLGEVCKLLARINERVWLGHFDLWSDDNGIVYRNGTVLSEMADFDEVQAEILIRGAAEAFERFYPAFNYVLWGGKTADEAIAASLFETEGTA</sequence>
<comment type="caution">
    <text evidence="1">The sequence shown here is derived from an EMBL/GenBank/DDBJ whole genome shotgun (WGS) entry which is preliminary data.</text>
</comment>
<dbReference type="RefSeq" id="WP_166426381.1">
    <property type="nucleotide sequence ID" value="NZ_BMGZ01000001.1"/>
</dbReference>
<dbReference type="InterPro" id="IPR019660">
    <property type="entry name" value="Put_sensory_transdc_reg_YbjN"/>
</dbReference>